<dbReference type="PANTHER" id="PTHR38790:SF4">
    <property type="entry name" value="2EXR DOMAIN-CONTAINING PROTEIN"/>
    <property type="match status" value="1"/>
</dbReference>
<dbReference type="RefSeq" id="XP_033652003.1">
    <property type="nucleotide sequence ID" value="XM_033792869.1"/>
</dbReference>
<proteinExistence type="predicted"/>
<dbReference type="Proteomes" id="UP000800097">
    <property type="component" value="Unassembled WGS sequence"/>
</dbReference>
<keyword evidence="2" id="KW-1185">Reference proteome</keyword>
<name>A0A6A6JE25_WESOR</name>
<dbReference type="GeneID" id="54546044"/>
<evidence type="ECO:0000313" key="1">
    <source>
        <dbReference type="EMBL" id="KAF2274464.1"/>
    </source>
</evidence>
<reference evidence="1" key="1">
    <citation type="journal article" date="2020" name="Stud. Mycol.">
        <title>101 Dothideomycetes genomes: a test case for predicting lifestyles and emergence of pathogens.</title>
        <authorList>
            <person name="Haridas S."/>
            <person name="Albert R."/>
            <person name="Binder M."/>
            <person name="Bloem J."/>
            <person name="Labutti K."/>
            <person name="Salamov A."/>
            <person name="Andreopoulos B."/>
            <person name="Baker S."/>
            <person name="Barry K."/>
            <person name="Bills G."/>
            <person name="Bluhm B."/>
            <person name="Cannon C."/>
            <person name="Castanera R."/>
            <person name="Culley D."/>
            <person name="Daum C."/>
            <person name="Ezra D."/>
            <person name="Gonzalez J."/>
            <person name="Henrissat B."/>
            <person name="Kuo A."/>
            <person name="Liang C."/>
            <person name="Lipzen A."/>
            <person name="Lutzoni F."/>
            <person name="Magnuson J."/>
            <person name="Mondo S."/>
            <person name="Nolan M."/>
            <person name="Ohm R."/>
            <person name="Pangilinan J."/>
            <person name="Park H.-J."/>
            <person name="Ramirez L."/>
            <person name="Alfaro M."/>
            <person name="Sun H."/>
            <person name="Tritt A."/>
            <person name="Yoshinaga Y."/>
            <person name="Zwiers L.-H."/>
            <person name="Turgeon B."/>
            <person name="Goodwin S."/>
            <person name="Spatafora J."/>
            <person name="Crous P."/>
            <person name="Grigoriev I."/>
        </authorList>
    </citation>
    <scope>NUCLEOTIDE SEQUENCE</scope>
    <source>
        <strain evidence="1">CBS 379.55</strain>
    </source>
</reference>
<accession>A0A6A6JE25</accession>
<dbReference type="EMBL" id="ML986502">
    <property type="protein sequence ID" value="KAF2274464.1"/>
    <property type="molecule type" value="Genomic_DNA"/>
</dbReference>
<gene>
    <name evidence="1" type="ORF">EI97DRAFT_100143</name>
</gene>
<dbReference type="AlphaFoldDB" id="A0A6A6JE25"/>
<protein>
    <submittedName>
        <fullName evidence="1">Uncharacterized protein</fullName>
    </submittedName>
</protein>
<sequence length="327" mass="37356">MPRYPRRRTAAQIPLPTNLQLQSPLLRLPTEIQQIIFTYALTAPGPVINPALQQELETPVRSLGTALPRTCRKIYHTIPFFPPAAPLYLFTEFHFTHLSDLGDFLYMLPRRRRALIRDVTLSDDVLHRCYPAVEDWKRDHFGQRYQDYWGGITVLKGRTKLSGLQVLTLQFRGWEEPADDSWDGAGWMRYSIAMGIRTAVRRLADLGLQRLLLVAGRASAGVKPWSSVNFVGGLEDIYRYRGFLAFAGDAVGGKDGEPRGDKVIRWTRVGNFLNLEVVMERYLVRNVDRHWTGPSLSAIPAELGWPDRGSLAWSTTYELARYKRITQ</sequence>
<evidence type="ECO:0000313" key="2">
    <source>
        <dbReference type="Proteomes" id="UP000800097"/>
    </source>
</evidence>
<organism evidence="1 2">
    <name type="scientific">Westerdykella ornata</name>
    <dbReference type="NCBI Taxonomy" id="318751"/>
    <lineage>
        <taxon>Eukaryota</taxon>
        <taxon>Fungi</taxon>
        <taxon>Dikarya</taxon>
        <taxon>Ascomycota</taxon>
        <taxon>Pezizomycotina</taxon>
        <taxon>Dothideomycetes</taxon>
        <taxon>Pleosporomycetidae</taxon>
        <taxon>Pleosporales</taxon>
        <taxon>Sporormiaceae</taxon>
        <taxon>Westerdykella</taxon>
    </lineage>
</organism>
<dbReference type="PANTHER" id="PTHR38790">
    <property type="entry name" value="2EXR DOMAIN-CONTAINING PROTEIN-RELATED"/>
    <property type="match status" value="1"/>
</dbReference>
<dbReference type="OrthoDB" id="62952at2759"/>